<feature type="domain" description="Activator of Hsp90 ATPase homologue 1/2-like C-terminal" evidence="2">
    <location>
        <begin position="21"/>
        <end position="150"/>
    </location>
</feature>
<dbReference type="EMBL" id="CP073100">
    <property type="protein sequence ID" value="QUE52037.1"/>
    <property type="molecule type" value="Genomic_DNA"/>
</dbReference>
<dbReference type="CDD" id="cd07814">
    <property type="entry name" value="SRPBCC_CalC_Aha1-like"/>
    <property type="match status" value="2"/>
</dbReference>
<evidence type="ECO:0000313" key="3">
    <source>
        <dbReference type="EMBL" id="QUE52037.1"/>
    </source>
</evidence>
<sequence length="304" mass="34067">MSTSATTAPADRVLSIDRVFDAPRPLVYRAWTEKEHLDHWSAPHGFTIPFSEGELRVGGAWRSCMLAPDGTQHRLGGVYQELIEDRKIVFTHIWEEDYGPGPETIVTVLLSDEEDGRTRMQFSQGVFATVQSQEGHQGGWNECFERLDGRLTDMKLREVAISRFLDASAEDAFDAWADPGRLKAWWGPQGFTNPLCQFEAKPGGIILIHMRAPDGTVHPMSGVVQEVAPPDRLTFLSAALDAETKPLFELHNTITFTREGDGVRIKIHARLNGAPTPETLPYLSGMQTGWAQSMDRLQRHLEIY</sequence>
<dbReference type="KEGG" id="lamb:KBB96_03905"/>
<protein>
    <submittedName>
        <fullName evidence="3">SRPBCC domain-containing protein</fullName>
    </submittedName>
</protein>
<keyword evidence="4" id="KW-1185">Reference proteome</keyword>
<dbReference type="AlphaFoldDB" id="A0A975J126"/>
<evidence type="ECO:0000259" key="2">
    <source>
        <dbReference type="Pfam" id="PF08327"/>
    </source>
</evidence>
<accession>A0A975J126</accession>
<dbReference type="Gene3D" id="3.30.530.20">
    <property type="match status" value="2"/>
</dbReference>
<proteinExistence type="inferred from homology"/>
<feature type="domain" description="Activator of Hsp90 ATPase homologue 1/2-like C-terminal" evidence="2">
    <location>
        <begin position="166"/>
        <end position="302"/>
    </location>
</feature>
<dbReference type="Proteomes" id="UP000676169">
    <property type="component" value="Chromosome"/>
</dbReference>
<dbReference type="InterPro" id="IPR023393">
    <property type="entry name" value="START-like_dom_sf"/>
</dbReference>
<evidence type="ECO:0000313" key="4">
    <source>
        <dbReference type="Proteomes" id="UP000676169"/>
    </source>
</evidence>
<comment type="similarity">
    <text evidence="1">Belongs to the AHA1 family.</text>
</comment>
<reference evidence="3" key="1">
    <citation type="submission" date="2021-04" db="EMBL/GenBank/DDBJ databases">
        <title>Luteolibacter sp. 32A isolated from the skin of an Anderson's salamander (Ambystoma andersonii).</title>
        <authorList>
            <person name="Spergser J."/>
            <person name="Busse H.-J."/>
        </authorList>
    </citation>
    <scope>NUCLEOTIDE SEQUENCE</scope>
    <source>
        <strain evidence="3">32A</strain>
    </source>
</reference>
<gene>
    <name evidence="3" type="ORF">KBB96_03905</name>
</gene>
<dbReference type="RefSeq" id="WP_211632511.1">
    <property type="nucleotide sequence ID" value="NZ_CP073100.1"/>
</dbReference>
<dbReference type="Pfam" id="PF08327">
    <property type="entry name" value="AHSA1"/>
    <property type="match status" value="2"/>
</dbReference>
<evidence type="ECO:0000256" key="1">
    <source>
        <dbReference type="ARBA" id="ARBA00006817"/>
    </source>
</evidence>
<dbReference type="SUPFAM" id="SSF55961">
    <property type="entry name" value="Bet v1-like"/>
    <property type="match status" value="2"/>
</dbReference>
<name>A0A975J126_9BACT</name>
<organism evidence="3 4">
    <name type="scientific">Luteolibacter ambystomatis</name>
    <dbReference type="NCBI Taxonomy" id="2824561"/>
    <lineage>
        <taxon>Bacteria</taxon>
        <taxon>Pseudomonadati</taxon>
        <taxon>Verrucomicrobiota</taxon>
        <taxon>Verrucomicrobiia</taxon>
        <taxon>Verrucomicrobiales</taxon>
        <taxon>Verrucomicrobiaceae</taxon>
        <taxon>Luteolibacter</taxon>
    </lineage>
</organism>
<dbReference type="InterPro" id="IPR013538">
    <property type="entry name" value="ASHA1/2-like_C"/>
</dbReference>